<organism evidence="15 17">
    <name type="scientific">Plasmodiophora brassicae</name>
    <name type="common">Clubroot disease agent</name>
    <dbReference type="NCBI Taxonomy" id="37360"/>
    <lineage>
        <taxon>Eukaryota</taxon>
        <taxon>Sar</taxon>
        <taxon>Rhizaria</taxon>
        <taxon>Endomyxa</taxon>
        <taxon>Phytomyxea</taxon>
        <taxon>Plasmodiophorida</taxon>
        <taxon>Plasmodiophoridae</taxon>
        <taxon>Plasmodiophora</taxon>
    </lineage>
</organism>
<dbReference type="InterPro" id="IPR034103">
    <property type="entry name" value="Lsm8"/>
</dbReference>
<keyword evidence="8 13" id="KW-0539">Nucleus</keyword>
<dbReference type="PANTHER" id="PTHR15588">
    <property type="entry name" value="LSM1"/>
    <property type="match status" value="1"/>
</dbReference>
<dbReference type="GO" id="GO:0000398">
    <property type="term" value="P:mRNA splicing, via spliceosome"/>
    <property type="evidence" value="ECO:0007669"/>
    <property type="project" value="UniProtKB-UniRule"/>
</dbReference>
<sequence length="95" mass="10460">MSELEAWLESVVSVITNDGRNIVGRLKGFDQCINIVLEECHERVYSTTAGVEQVVLGLYVIRGDNISIVGEVELDVDAKLDLSTIRAPPLKPIVH</sequence>
<dbReference type="SUPFAM" id="SSF50182">
    <property type="entry name" value="Sm-like ribonucleoproteins"/>
    <property type="match status" value="1"/>
</dbReference>
<comment type="subunit">
    <text evidence="13">LSm subunits form a heteromer with a doughnut shape.</text>
</comment>
<proteinExistence type="inferred from homology"/>
<dbReference type="InterPro" id="IPR001163">
    <property type="entry name" value="Sm_dom_euk/arc"/>
</dbReference>
<keyword evidence="16" id="KW-0496">Mitochondrion</keyword>
<dbReference type="Proteomes" id="UP000039324">
    <property type="component" value="Unassembled WGS sequence"/>
</dbReference>
<evidence type="ECO:0000313" key="15">
    <source>
        <dbReference type="EMBL" id="CEO97893.1"/>
    </source>
</evidence>
<dbReference type="OMA" id="AACDQTT"/>
<dbReference type="PANTHER" id="PTHR15588:SF9">
    <property type="entry name" value="U6 SNRNA-ASSOCIATED SM-LIKE PROTEIN LSM8"/>
    <property type="match status" value="1"/>
</dbReference>
<evidence type="ECO:0000256" key="5">
    <source>
        <dbReference type="ARBA" id="ARBA00022884"/>
    </source>
</evidence>
<comment type="subunit">
    <text evidence="11">Component of the precatalytic spliceosome (spliceosome B complex). Component of the U4/U6-U5 tri-snRNP complex, a building block of the precatalytic spliceosome (spliceosome B complex). The U4/U6-U5 tri-snRNP complex is composed of the U4, U6 and U5 snRNAs and at least PRPF3, PRPF4, PRPF6, PRPF8, PRPF31, SNRNP200, TXNL4A, SNRNP40, SNRPB, SNRPD1, SNRPD2, SNRPD3, SNRPE, SNRPF, SNRPG, DDX23, CD2BP2, PPIH, SNU13, EFTUD2, SART1 and USP39, plus LSM2, LSM3, LSM4, LSM5, LSM6, LSM7 and LSM8. LSM2, LSM3, LSM4, LSM5, LSM6, LSM7 and LSM8 form a heptameric, ring-shaped subcomplex (the LSM2-8 complex) that is part of the U4/U6-U5 tri-snRNP complex and the precatalytic spliceosome.</text>
</comment>
<keyword evidence="4 13" id="KW-0747">Spliceosome</keyword>
<evidence type="ECO:0000256" key="6">
    <source>
        <dbReference type="ARBA" id="ARBA00022990"/>
    </source>
</evidence>
<dbReference type="FunFam" id="2.30.30.100:FF:000022">
    <property type="entry name" value="U6 snRNA-associated Sm-like protein LSm8"/>
    <property type="match status" value="1"/>
</dbReference>
<comment type="subcellular location">
    <subcellularLocation>
        <location evidence="1 13">Nucleus</location>
    </subcellularLocation>
</comment>
<feature type="domain" description="Sm" evidence="14">
    <location>
        <begin position="1"/>
        <end position="75"/>
    </location>
</feature>
<dbReference type="CDD" id="cd01727">
    <property type="entry name" value="LSm8"/>
    <property type="match status" value="1"/>
</dbReference>
<dbReference type="Proteomes" id="UP000290189">
    <property type="component" value="Unassembled WGS sequence"/>
</dbReference>
<reference evidence="15 17" key="1">
    <citation type="submission" date="2015-02" db="EMBL/GenBank/DDBJ databases">
        <authorList>
            <person name="Chooi Y.-H."/>
        </authorList>
    </citation>
    <scope>NUCLEOTIDE SEQUENCE [LARGE SCALE GENOMIC DNA]</scope>
    <source>
        <strain evidence="15">E3</strain>
    </source>
</reference>
<name>A0A0G4IR77_PLABS</name>
<evidence type="ECO:0000259" key="14">
    <source>
        <dbReference type="PROSITE" id="PS52002"/>
    </source>
</evidence>
<comment type="function">
    <text evidence="10">Plays a role in pre-mRNA splicing as component of the U4/U6-U5 tri-snRNP complex that is involved in spliceosome assembly, and as component of the precatalytic spliceosome (spliceosome B complex). The heptameric LSM2-8 complex binds specifically to the 3'-terminal U-tract of U6 snRNA.</text>
</comment>
<dbReference type="OrthoDB" id="10263346at2759"/>
<evidence type="ECO:0000256" key="1">
    <source>
        <dbReference type="ARBA" id="ARBA00004123"/>
    </source>
</evidence>
<reference evidence="16 18" key="2">
    <citation type="submission" date="2018-03" db="EMBL/GenBank/DDBJ databases">
        <authorList>
            <person name="Fogelqvist J."/>
        </authorList>
    </citation>
    <scope>NUCLEOTIDE SEQUENCE [LARGE SCALE GENOMIC DNA]</scope>
</reference>
<dbReference type="EMBL" id="OVEO01000009">
    <property type="protein sequence ID" value="SPQ98109.1"/>
    <property type="molecule type" value="Genomic_DNA"/>
</dbReference>
<dbReference type="InterPro" id="IPR047575">
    <property type="entry name" value="Sm"/>
</dbReference>
<dbReference type="Gene3D" id="2.30.30.100">
    <property type="match status" value="1"/>
</dbReference>
<evidence type="ECO:0000256" key="8">
    <source>
        <dbReference type="ARBA" id="ARBA00023242"/>
    </source>
</evidence>
<comment type="similarity">
    <text evidence="2 13">Belongs to the snRNP Sm proteins family.</text>
</comment>
<keyword evidence="3 13" id="KW-0507">mRNA processing</keyword>
<dbReference type="GO" id="GO:0046540">
    <property type="term" value="C:U4/U6 x U5 tri-snRNP complex"/>
    <property type="evidence" value="ECO:0007669"/>
    <property type="project" value="UniProtKB-UniRule"/>
</dbReference>
<dbReference type="EMBL" id="CDSF01000081">
    <property type="protein sequence ID" value="CEO97893.1"/>
    <property type="molecule type" value="Genomic_DNA"/>
</dbReference>
<dbReference type="GO" id="GO:0003729">
    <property type="term" value="F:mRNA binding"/>
    <property type="evidence" value="ECO:0007669"/>
    <property type="project" value="TreeGrafter"/>
</dbReference>
<evidence type="ECO:0000256" key="10">
    <source>
        <dbReference type="ARBA" id="ARBA00056431"/>
    </source>
</evidence>
<keyword evidence="9 13" id="KW-0687">Ribonucleoprotein</keyword>
<dbReference type="Pfam" id="PF01423">
    <property type="entry name" value="LSM"/>
    <property type="match status" value="1"/>
</dbReference>
<evidence type="ECO:0000256" key="13">
    <source>
        <dbReference type="RuleBase" id="RU365048"/>
    </source>
</evidence>
<evidence type="ECO:0000313" key="17">
    <source>
        <dbReference type="Proteomes" id="UP000039324"/>
    </source>
</evidence>
<evidence type="ECO:0000313" key="16">
    <source>
        <dbReference type="EMBL" id="SPQ98109.1"/>
    </source>
</evidence>
<evidence type="ECO:0000313" key="18">
    <source>
        <dbReference type="Proteomes" id="UP000290189"/>
    </source>
</evidence>
<keyword evidence="7 13" id="KW-0508">mRNA splicing</keyword>
<dbReference type="GO" id="GO:0005688">
    <property type="term" value="C:U6 snRNP"/>
    <property type="evidence" value="ECO:0007669"/>
    <property type="project" value="UniProtKB-UniRule"/>
</dbReference>
<dbReference type="GO" id="GO:0071011">
    <property type="term" value="C:precatalytic spliceosome"/>
    <property type="evidence" value="ECO:0007669"/>
    <property type="project" value="TreeGrafter"/>
</dbReference>
<keyword evidence="17" id="KW-1185">Reference proteome</keyword>
<gene>
    <name evidence="13" type="primary">LSM8</name>
    <name evidence="15" type="ORF">PBRA_006007</name>
    <name evidence="16" type="ORF">PLBR_LOCUS5324</name>
</gene>
<evidence type="ECO:0000256" key="3">
    <source>
        <dbReference type="ARBA" id="ARBA00022664"/>
    </source>
</evidence>
<protein>
    <recommendedName>
        <fullName evidence="12 13">U6 snRNA-associated Sm-like protein LSm8</fullName>
    </recommendedName>
</protein>
<geneLocation type="mitochondrion" evidence="16"/>
<keyword evidence="6" id="KW-0007">Acetylation</keyword>
<dbReference type="PROSITE" id="PS52002">
    <property type="entry name" value="SM"/>
    <property type="match status" value="1"/>
</dbReference>
<dbReference type="InterPro" id="IPR010920">
    <property type="entry name" value="LSM_dom_sf"/>
</dbReference>
<comment type="function">
    <text evidence="13">Plays role in pre-mRNA splicing as component of the U4/U6-U5 tri-snRNP complex that is involved in spliceosome assembly, and as component of the precatalytic spliceosome (spliceosome B complex). The heptameric LSM2-8 complex binds specifically to the 3'-terminal U-tract of U6 snRNA.</text>
</comment>
<dbReference type="STRING" id="37360.A0A0G4IR77"/>
<evidence type="ECO:0000256" key="12">
    <source>
        <dbReference type="ARBA" id="ARBA00067760"/>
    </source>
</evidence>
<evidence type="ECO:0000256" key="11">
    <source>
        <dbReference type="ARBA" id="ARBA00063389"/>
    </source>
</evidence>
<dbReference type="SMART" id="SM00651">
    <property type="entry name" value="Sm"/>
    <property type="match status" value="1"/>
</dbReference>
<accession>A0A0G4IR77</accession>
<keyword evidence="5 13" id="KW-0694">RNA-binding</keyword>
<dbReference type="InterPro" id="IPR044642">
    <property type="entry name" value="PTHR15588"/>
</dbReference>
<evidence type="ECO:0000256" key="9">
    <source>
        <dbReference type="ARBA" id="ARBA00023274"/>
    </source>
</evidence>
<evidence type="ECO:0000256" key="7">
    <source>
        <dbReference type="ARBA" id="ARBA00023187"/>
    </source>
</evidence>
<dbReference type="AlphaFoldDB" id="A0A0G4IR77"/>
<evidence type="ECO:0000256" key="2">
    <source>
        <dbReference type="ARBA" id="ARBA00006850"/>
    </source>
</evidence>
<evidence type="ECO:0000256" key="4">
    <source>
        <dbReference type="ARBA" id="ARBA00022728"/>
    </source>
</evidence>